<evidence type="ECO:0000313" key="1">
    <source>
        <dbReference type="EMBL" id="MBK1620483.1"/>
    </source>
</evidence>
<dbReference type="Proteomes" id="UP001138768">
    <property type="component" value="Unassembled WGS sequence"/>
</dbReference>
<protein>
    <submittedName>
        <fullName evidence="1">Uncharacterized protein</fullName>
    </submittedName>
</protein>
<organism evidence="1 2">
    <name type="scientific">Lamprobacter modestohalophilus</name>
    <dbReference type="NCBI Taxonomy" id="1064514"/>
    <lineage>
        <taxon>Bacteria</taxon>
        <taxon>Pseudomonadati</taxon>
        <taxon>Pseudomonadota</taxon>
        <taxon>Gammaproteobacteria</taxon>
        <taxon>Chromatiales</taxon>
        <taxon>Chromatiaceae</taxon>
        <taxon>Lamprobacter</taxon>
    </lineage>
</organism>
<evidence type="ECO:0000313" key="2">
    <source>
        <dbReference type="Proteomes" id="UP001138768"/>
    </source>
</evidence>
<dbReference type="RefSeq" id="WP_200247484.1">
    <property type="nucleotide sequence ID" value="NZ_NRRY01000041.1"/>
</dbReference>
<gene>
    <name evidence="1" type="ORF">CKO42_18985</name>
</gene>
<sequence>MLKRLAPRTRPYRSVFGEFQLERFVYGQREGQAIERIPLDARLKLPETCTSFLLQSWNEQLLIDQPYAQTNDLLERVLEVRQSVQTLERQQAGLSTSVDAFWAQQPVPAFANTLVVNTVDGKGVAMRASETQGLGGKKKMALLGRLHPIATGFDCADQRFRRALPSHGRGRWFNPSAAQNAQCASTWI</sequence>
<dbReference type="AlphaFoldDB" id="A0A9X0WBG2"/>
<accession>A0A9X0WBG2</accession>
<reference evidence="1 2" key="1">
    <citation type="journal article" date="2020" name="Microorganisms">
        <title>Osmotic Adaptation and Compatible Solute Biosynthesis of Phototrophic Bacteria as Revealed from Genome Analyses.</title>
        <authorList>
            <person name="Imhoff J.F."/>
            <person name="Rahn T."/>
            <person name="Kunzel S."/>
            <person name="Keller A."/>
            <person name="Neulinger S.C."/>
        </authorList>
    </citation>
    <scope>NUCLEOTIDE SEQUENCE [LARGE SCALE GENOMIC DNA]</scope>
    <source>
        <strain evidence="1 2">DSM 25653</strain>
    </source>
</reference>
<name>A0A9X0WBG2_9GAMM</name>
<comment type="caution">
    <text evidence="1">The sequence shown here is derived from an EMBL/GenBank/DDBJ whole genome shotgun (WGS) entry which is preliminary data.</text>
</comment>
<proteinExistence type="predicted"/>
<dbReference type="EMBL" id="NRRY01000041">
    <property type="protein sequence ID" value="MBK1620483.1"/>
    <property type="molecule type" value="Genomic_DNA"/>
</dbReference>
<keyword evidence="2" id="KW-1185">Reference proteome</keyword>